<proteinExistence type="predicted"/>
<dbReference type="InterPro" id="IPR025373">
    <property type="entry name" value="DUF4363"/>
</dbReference>
<evidence type="ECO:0000313" key="1">
    <source>
        <dbReference type="EMBL" id="HIX65297.1"/>
    </source>
</evidence>
<dbReference type="Proteomes" id="UP000886800">
    <property type="component" value="Unassembled WGS sequence"/>
</dbReference>
<dbReference type="EMBL" id="DXES01000074">
    <property type="protein sequence ID" value="HIX65297.1"/>
    <property type="molecule type" value="Genomic_DNA"/>
</dbReference>
<reference evidence="1" key="1">
    <citation type="journal article" date="2021" name="PeerJ">
        <title>Extensive microbial diversity within the chicken gut microbiome revealed by metagenomics and culture.</title>
        <authorList>
            <person name="Gilroy R."/>
            <person name="Ravi A."/>
            <person name="Getino M."/>
            <person name="Pursley I."/>
            <person name="Horton D.L."/>
            <person name="Alikhan N.F."/>
            <person name="Baker D."/>
            <person name="Gharbi K."/>
            <person name="Hall N."/>
            <person name="Watson M."/>
            <person name="Adriaenssens E.M."/>
            <person name="Foster-Nyarko E."/>
            <person name="Jarju S."/>
            <person name="Secka A."/>
            <person name="Antonio M."/>
            <person name="Oren A."/>
            <person name="Chaudhuri R.R."/>
            <person name="La Ragione R."/>
            <person name="Hildebrand F."/>
            <person name="Pallen M.J."/>
        </authorList>
    </citation>
    <scope>NUCLEOTIDE SEQUENCE</scope>
    <source>
        <strain evidence="1">CHK188-5543</strain>
    </source>
</reference>
<protein>
    <submittedName>
        <fullName evidence="1">DUF4363 family protein</fullName>
    </submittedName>
</protein>
<reference evidence="1" key="2">
    <citation type="submission" date="2021-04" db="EMBL/GenBank/DDBJ databases">
        <authorList>
            <person name="Gilroy R."/>
        </authorList>
    </citation>
    <scope>NUCLEOTIDE SEQUENCE</scope>
    <source>
        <strain evidence="1">CHK188-5543</strain>
    </source>
</reference>
<gene>
    <name evidence="1" type="ORF">H9736_03525</name>
</gene>
<sequence>MKRVWIAVGLVAVILAGGMLALWHLEGIAGGLQATLDQLAQAVEEREDGRILALARQFQDQWEGVEPGIRRYIHHDELDAITGGCARLAALARYRDYGELAAETDRMRHLVAHILESERPTLGNIL</sequence>
<comment type="caution">
    <text evidence="1">The sequence shown here is derived from an EMBL/GenBank/DDBJ whole genome shotgun (WGS) entry which is preliminary data.</text>
</comment>
<organism evidence="1 2">
    <name type="scientific">Candidatus Anaerotruncus excrementipullorum</name>
    <dbReference type="NCBI Taxonomy" id="2838465"/>
    <lineage>
        <taxon>Bacteria</taxon>
        <taxon>Bacillati</taxon>
        <taxon>Bacillota</taxon>
        <taxon>Clostridia</taxon>
        <taxon>Eubacteriales</taxon>
        <taxon>Oscillospiraceae</taxon>
        <taxon>Anaerotruncus</taxon>
    </lineage>
</organism>
<dbReference type="AlphaFoldDB" id="A0A9D1WQF7"/>
<evidence type="ECO:0000313" key="2">
    <source>
        <dbReference type="Proteomes" id="UP000886800"/>
    </source>
</evidence>
<dbReference type="Pfam" id="PF14276">
    <property type="entry name" value="DUF4363"/>
    <property type="match status" value="1"/>
</dbReference>
<accession>A0A9D1WQF7</accession>
<name>A0A9D1WQF7_9FIRM</name>